<sequence>MLLPIVALVLGLILLVWSADKFVVGASDTAAHFGMPPLLIGMIIVGFGTSAPEIVVSVLAAFQGNPGLALGNAYGSNITNIALILGVTALISPIAVQSQILKRELPILIGATLLTAILLSNLMLARSDAGILLGAFGLFMAWSIWSGLKERGDHLGKEMEDELDSHHESIGMAVVWTVVGLILLVISSRMLVWGAVEIAQSLGVSDLVIGLTVVAIGTSLPELASSVMAARRGEHDIALGNVIGSNMFNTLVVVGLAGVIHPLSLEKDLLYRDVTTMTVMTIALVVLGYGFKGQGRINRVEGGLLFTSYFVYTTYLVLDSLGII</sequence>
<keyword evidence="2 5" id="KW-0812">Transmembrane</keyword>
<feature type="domain" description="Sodium/calcium exchanger membrane region" evidence="6">
    <location>
        <begin position="173"/>
        <end position="317"/>
    </location>
</feature>
<reference evidence="7 8" key="1">
    <citation type="submission" date="2019-08" db="EMBL/GenBank/DDBJ databases">
        <authorList>
            <person name="Liang Q."/>
        </authorList>
    </citation>
    <scope>NUCLEOTIDE SEQUENCE [LARGE SCALE GENOMIC DNA]</scope>
    <source>
        <strain evidence="7 8">V1718</strain>
    </source>
</reference>
<evidence type="ECO:0000256" key="3">
    <source>
        <dbReference type="ARBA" id="ARBA00022989"/>
    </source>
</evidence>
<protein>
    <submittedName>
        <fullName evidence="7">Calcium/sodium antiporter</fullName>
    </submittedName>
</protein>
<feature type="transmembrane region" description="Helical" evidence="5">
    <location>
        <begin position="6"/>
        <end position="26"/>
    </location>
</feature>
<dbReference type="InterPro" id="IPR044880">
    <property type="entry name" value="NCX_ion-bd_dom_sf"/>
</dbReference>
<name>A0A5B8XPN9_9DELT</name>
<feature type="domain" description="Sodium/calcium exchanger membrane region" evidence="6">
    <location>
        <begin position="5"/>
        <end position="145"/>
    </location>
</feature>
<feature type="transmembrane region" description="Helical" evidence="5">
    <location>
        <begin position="130"/>
        <end position="148"/>
    </location>
</feature>
<feature type="transmembrane region" description="Helical" evidence="5">
    <location>
        <begin position="38"/>
        <end position="62"/>
    </location>
</feature>
<dbReference type="InterPro" id="IPR004837">
    <property type="entry name" value="NaCa_Exmemb"/>
</dbReference>
<dbReference type="AlphaFoldDB" id="A0A5B8XPN9"/>
<evidence type="ECO:0000256" key="5">
    <source>
        <dbReference type="SAM" id="Phobius"/>
    </source>
</evidence>
<feature type="transmembrane region" description="Helical" evidence="5">
    <location>
        <begin position="303"/>
        <end position="323"/>
    </location>
</feature>
<feature type="transmembrane region" description="Helical" evidence="5">
    <location>
        <begin position="169"/>
        <end position="187"/>
    </location>
</feature>
<dbReference type="Proteomes" id="UP000321595">
    <property type="component" value="Chromosome"/>
</dbReference>
<evidence type="ECO:0000256" key="2">
    <source>
        <dbReference type="ARBA" id="ARBA00022692"/>
    </source>
</evidence>
<keyword evidence="3 5" id="KW-1133">Transmembrane helix</keyword>
<feature type="transmembrane region" description="Helical" evidence="5">
    <location>
        <begin position="242"/>
        <end position="263"/>
    </location>
</feature>
<dbReference type="InterPro" id="IPR004481">
    <property type="entry name" value="K/Na/Ca-exchanger"/>
</dbReference>
<dbReference type="KEGG" id="bbae:FRD01_06610"/>
<accession>A0A5B8XPN9</accession>
<dbReference type="EMBL" id="CP042467">
    <property type="protein sequence ID" value="QED26918.1"/>
    <property type="molecule type" value="Genomic_DNA"/>
</dbReference>
<proteinExistence type="predicted"/>
<dbReference type="GO" id="GO:0005262">
    <property type="term" value="F:calcium channel activity"/>
    <property type="evidence" value="ECO:0007669"/>
    <property type="project" value="TreeGrafter"/>
</dbReference>
<evidence type="ECO:0000256" key="4">
    <source>
        <dbReference type="ARBA" id="ARBA00023136"/>
    </source>
</evidence>
<keyword evidence="4 5" id="KW-0472">Membrane</keyword>
<evidence type="ECO:0000313" key="8">
    <source>
        <dbReference type="Proteomes" id="UP000321595"/>
    </source>
</evidence>
<dbReference type="GO" id="GO:0008273">
    <property type="term" value="F:calcium, potassium:sodium antiporter activity"/>
    <property type="evidence" value="ECO:0007669"/>
    <property type="project" value="TreeGrafter"/>
</dbReference>
<dbReference type="GO" id="GO:0005886">
    <property type="term" value="C:plasma membrane"/>
    <property type="evidence" value="ECO:0007669"/>
    <property type="project" value="TreeGrafter"/>
</dbReference>
<evidence type="ECO:0000256" key="1">
    <source>
        <dbReference type="ARBA" id="ARBA00004141"/>
    </source>
</evidence>
<evidence type="ECO:0000259" key="6">
    <source>
        <dbReference type="Pfam" id="PF01699"/>
    </source>
</evidence>
<dbReference type="RefSeq" id="WP_146958603.1">
    <property type="nucleotide sequence ID" value="NZ_CP042467.1"/>
</dbReference>
<keyword evidence="8" id="KW-1185">Reference proteome</keyword>
<gene>
    <name evidence="7" type="ORF">FRD01_06610</name>
</gene>
<evidence type="ECO:0000313" key="7">
    <source>
        <dbReference type="EMBL" id="QED26918.1"/>
    </source>
</evidence>
<dbReference type="OrthoDB" id="9794225at2"/>
<comment type="subcellular location">
    <subcellularLocation>
        <location evidence="1">Membrane</location>
        <topology evidence="1">Multi-pass membrane protein</topology>
    </subcellularLocation>
</comment>
<feature type="transmembrane region" description="Helical" evidence="5">
    <location>
        <begin position="269"/>
        <end position="291"/>
    </location>
</feature>
<dbReference type="PANTHER" id="PTHR10846">
    <property type="entry name" value="SODIUM/POTASSIUM/CALCIUM EXCHANGER"/>
    <property type="match status" value="1"/>
</dbReference>
<dbReference type="Gene3D" id="1.20.1420.30">
    <property type="entry name" value="NCX, central ion-binding region"/>
    <property type="match status" value="2"/>
</dbReference>
<feature type="transmembrane region" description="Helical" evidence="5">
    <location>
        <begin position="74"/>
        <end position="96"/>
    </location>
</feature>
<feature type="transmembrane region" description="Helical" evidence="5">
    <location>
        <begin position="105"/>
        <end position="124"/>
    </location>
</feature>
<dbReference type="Pfam" id="PF01699">
    <property type="entry name" value="Na_Ca_ex"/>
    <property type="match status" value="2"/>
</dbReference>
<dbReference type="PANTHER" id="PTHR10846:SF8">
    <property type="entry name" value="INNER MEMBRANE PROTEIN YRBG"/>
    <property type="match status" value="1"/>
</dbReference>
<dbReference type="NCBIfam" id="TIGR00367">
    <property type="entry name" value="calcium/sodium antiporter"/>
    <property type="match status" value="1"/>
</dbReference>
<organism evidence="7 8">
    <name type="scientific">Microvenator marinus</name>
    <dbReference type="NCBI Taxonomy" id="2600177"/>
    <lineage>
        <taxon>Bacteria</taxon>
        <taxon>Deltaproteobacteria</taxon>
        <taxon>Bradymonadales</taxon>
        <taxon>Microvenatoraceae</taxon>
        <taxon>Microvenator</taxon>
    </lineage>
</organism>
<dbReference type="GO" id="GO:0006874">
    <property type="term" value="P:intracellular calcium ion homeostasis"/>
    <property type="evidence" value="ECO:0007669"/>
    <property type="project" value="TreeGrafter"/>
</dbReference>